<dbReference type="AlphaFoldDB" id="A0A6G4MBC0"/>
<dbReference type="EMBL" id="JAAJTI010000004">
    <property type="protein sequence ID" value="NGF22674.1"/>
    <property type="molecule type" value="Genomic_DNA"/>
</dbReference>
<evidence type="ECO:0000313" key="2">
    <source>
        <dbReference type="EMBL" id="NGF22674.1"/>
    </source>
</evidence>
<feature type="domain" description="GAPS4 PD-(D/E)XK nuclease" evidence="1">
    <location>
        <begin position="1"/>
        <end position="162"/>
    </location>
</feature>
<evidence type="ECO:0000259" key="1">
    <source>
        <dbReference type="Pfam" id="PF26115"/>
    </source>
</evidence>
<protein>
    <recommendedName>
        <fullName evidence="1">GAPS4 PD-(D/E)XK nuclease domain-containing protein</fullName>
    </recommendedName>
</protein>
<organism evidence="2">
    <name type="scientific">Klebsiella pneumoniae</name>
    <dbReference type="NCBI Taxonomy" id="573"/>
    <lineage>
        <taxon>Bacteria</taxon>
        <taxon>Pseudomonadati</taxon>
        <taxon>Pseudomonadota</taxon>
        <taxon>Gammaproteobacteria</taxon>
        <taxon>Enterobacterales</taxon>
        <taxon>Enterobacteriaceae</taxon>
        <taxon>Klebsiella/Raoultella group</taxon>
        <taxon>Klebsiella</taxon>
        <taxon>Klebsiella pneumoniae complex</taxon>
    </lineage>
</organism>
<accession>A0A6G4MBC0</accession>
<reference evidence="2" key="1">
    <citation type="submission" date="2020-02" db="EMBL/GenBank/DDBJ databases">
        <title>WGS of Carbapenem-Resistant Entrobacteriaceae.</title>
        <authorList>
            <person name="Tokajian S."/>
            <person name="El Chaar M."/>
            <person name="El Khoury M."/>
        </authorList>
    </citation>
    <scope>NUCLEOTIDE SEQUENCE</scope>
    <source>
        <strain evidence="2">KPM_14</strain>
    </source>
</reference>
<gene>
    <name evidence="2" type="ORF">G5628_15260</name>
</gene>
<proteinExistence type="predicted"/>
<name>A0A6G4MBC0_KLEPN</name>
<dbReference type="RefSeq" id="WP_071994536.1">
    <property type="nucleotide sequence ID" value="NZ_BIIX01000069.1"/>
</dbReference>
<dbReference type="InterPro" id="IPR058873">
    <property type="entry name" value="PDDEXK_GAPS4"/>
</dbReference>
<dbReference type="Pfam" id="PF26115">
    <property type="entry name" value="PDDEXK_GAPS4"/>
    <property type="match status" value="1"/>
</dbReference>
<comment type="caution">
    <text evidence="2">The sequence shown here is derived from an EMBL/GenBank/DDBJ whole genome shotgun (WGS) entry which is preliminary data.</text>
</comment>
<sequence length="306" mass="35271">MGEFSKYVGEVGEDIVNDFLTLFGWRNMCNNKKVDCCVSTHEKITHGVDALYVYDSLLQKQTLVSVVVSAKYSASSYTSVKSTFRDHFKDIANTIECYNKSQLKRNITKNFKGSSRKEDIGVLFYLNNDENEEKDNIKGTIANTRIESTLKFNTIHVIDNARAKFLFESLNFIRKKYKDCDFFCNNTTLNIASSKTHTKIMPVEYITSPIIPISVASENGRRFILLCDFDFSKESLILVFNLARKLCSDFSSHYEIYFRQYNALTDDPIIDEVKMSQINEDDDIIESIDVQISSYNSNFRNIKNEK</sequence>